<protein>
    <submittedName>
        <fullName evidence="2">Uncharacterized protein</fullName>
    </submittedName>
</protein>
<evidence type="ECO:0000313" key="2">
    <source>
        <dbReference type="EMBL" id="KAL0570351.1"/>
    </source>
</evidence>
<evidence type="ECO:0000313" key="3">
    <source>
        <dbReference type="Proteomes" id="UP001465976"/>
    </source>
</evidence>
<comment type="caution">
    <text evidence="2">The sequence shown here is derived from an EMBL/GenBank/DDBJ whole genome shotgun (WGS) entry which is preliminary data.</text>
</comment>
<reference evidence="2 3" key="1">
    <citation type="submission" date="2024-02" db="EMBL/GenBank/DDBJ databases">
        <title>A draft genome for the cacao thread blight pathogen Marasmius crinis-equi.</title>
        <authorList>
            <person name="Cohen S.P."/>
            <person name="Baruah I.K."/>
            <person name="Amoako-Attah I."/>
            <person name="Bukari Y."/>
            <person name="Meinhardt L.W."/>
            <person name="Bailey B.A."/>
        </authorList>
    </citation>
    <scope>NUCLEOTIDE SEQUENCE [LARGE SCALE GENOMIC DNA]</scope>
    <source>
        <strain evidence="2 3">GH-76</strain>
    </source>
</reference>
<proteinExistence type="predicted"/>
<evidence type="ECO:0000256" key="1">
    <source>
        <dbReference type="SAM" id="SignalP"/>
    </source>
</evidence>
<accession>A0ABR3F536</accession>
<name>A0ABR3F536_9AGAR</name>
<feature type="signal peptide" evidence="1">
    <location>
        <begin position="1"/>
        <end position="20"/>
    </location>
</feature>
<keyword evidence="3" id="KW-1185">Reference proteome</keyword>
<organism evidence="2 3">
    <name type="scientific">Marasmius crinis-equi</name>
    <dbReference type="NCBI Taxonomy" id="585013"/>
    <lineage>
        <taxon>Eukaryota</taxon>
        <taxon>Fungi</taxon>
        <taxon>Dikarya</taxon>
        <taxon>Basidiomycota</taxon>
        <taxon>Agaricomycotina</taxon>
        <taxon>Agaricomycetes</taxon>
        <taxon>Agaricomycetidae</taxon>
        <taxon>Agaricales</taxon>
        <taxon>Marasmiineae</taxon>
        <taxon>Marasmiaceae</taxon>
        <taxon>Marasmius</taxon>
    </lineage>
</organism>
<gene>
    <name evidence="2" type="ORF">V5O48_011611</name>
</gene>
<dbReference type="Proteomes" id="UP001465976">
    <property type="component" value="Unassembled WGS sequence"/>
</dbReference>
<feature type="chain" id="PRO_5045955760" evidence="1">
    <location>
        <begin position="21"/>
        <end position="186"/>
    </location>
</feature>
<keyword evidence="1" id="KW-0732">Signal</keyword>
<dbReference type="EMBL" id="JBAHYK010000951">
    <property type="protein sequence ID" value="KAL0570351.1"/>
    <property type="molecule type" value="Genomic_DNA"/>
</dbReference>
<sequence length="186" mass="20492">MLAWCSLALILLSLSVPALCARQIRTIDDTTGDSVIPGNVPIYSPSASWNIQPGCNGCRLQPNNMSMVFNRSWHDGTHSVQDGPKSVQFSFTGVALSVFCILPPKNIDEIIGQPGTIINYNLAFTLDGRSVGPPFVRTQDQLTNEWQYNVSVITLDGLENREHTFVMEMASTKTDSVTLFDYASYV</sequence>